<sequence length="202" mass="22955">CSNTPNSNEKTASLLPITCLLLSQLPSNRFRFVSWHRLEHCEITGDQLTCPRVREGPSEEELFQREGEHLQKLSNLPISCQELNLSYQDLGDPFQKANFLRILRRLIRVEKLQLVNNSLTNLNSVCLPRCRILNLHCNHLVCLRQLPKLPAVEHLCLSENAISSLGGLGALENSPLRSLNLTRNPVTFTLDYRHSSHKTTVL</sequence>
<proteinExistence type="predicted"/>
<keyword evidence="2" id="KW-0677">Repeat</keyword>
<dbReference type="OMA" id="DNCKRIL"/>
<reference evidence="3" key="3">
    <citation type="submission" date="2025-09" db="UniProtKB">
        <authorList>
            <consortium name="Ensembl"/>
        </authorList>
    </citation>
    <scope>IDENTIFICATION</scope>
</reference>
<evidence type="ECO:0000256" key="2">
    <source>
        <dbReference type="ARBA" id="ARBA00022737"/>
    </source>
</evidence>
<dbReference type="Proteomes" id="UP000472264">
    <property type="component" value="Chromosome 13"/>
</dbReference>
<reference evidence="3" key="1">
    <citation type="submission" date="2021-04" db="EMBL/GenBank/DDBJ databases">
        <authorList>
            <consortium name="Wellcome Sanger Institute Data Sharing"/>
        </authorList>
    </citation>
    <scope>NUCLEOTIDE SEQUENCE [LARGE SCALE GENOMIC DNA]</scope>
</reference>
<dbReference type="PANTHER" id="PTHR18849:SF4">
    <property type="entry name" value="GENE 29133-RELATED"/>
    <property type="match status" value="1"/>
</dbReference>
<dbReference type="AlphaFoldDB" id="A0A665W258"/>
<name>A0A665W258_ECHNA</name>
<keyword evidence="1" id="KW-0433">Leucine-rich repeat</keyword>
<evidence type="ECO:0000313" key="4">
    <source>
        <dbReference type="Proteomes" id="UP000472264"/>
    </source>
</evidence>
<dbReference type="SUPFAM" id="SSF52058">
    <property type="entry name" value="L domain-like"/>
    <property type="match status" value="1"/>
</dbReference>
<evidence type="ECO:0000256" key="1">
    <source>
        <dbReference type="ARBA" id="ARBA00022614"/>
    </source>
</evidence>
<evidence type="ECO:0000313" key="3">
    <source>
        <dbReference type="Ensembl" id="ENSENLP00000037941.1"/>
    </source>
</evidence>
<accession>A0A665W258</accession>
<dbReference type="InterPro" id="IPR032675">
    <property type="entry name" value="LRR_dom_sf"/>
</dbReference>
<dbReference type="Ensembl" id="ENSENLT00000038958.1">
    <property type="protein sequence ID" value="ENSENLP00000037941.1"/>
    <property type="gene ID" value="ENSENLG00000016414.1"/>
</dbReference>
<reference evidence="3" key="2">
    <citation type="submission" date="2025-08" db="UniProtKB">
        <authorList>
            <consortium name="Ensembl"/>
        </authorList>
    </citation>
    <scope>IDENTIFICATION</scope>
</reference>
<dbReference type="Gene3D" id="3.80.10.10">
    <property type="entry name" value="Ribonuclease Inhibitor"/>
    <property type="match status" value="1"/>
</dbReference>
<protein>
    <submittedName>
        <fullName evidence="3">Uncharacterized protein</fullName>
    </submittedName>
</protein>
<dbReference type="InParanoid" id="A0A665W258"/>
<keyword evidence="4" id="KW-1185">Reference proteome</keyword>
<organism evidence="3 4">
    <name type="scientific">Echeneis naucrates</name>
    <name type="common">Live sharksucker</name>
    <dbReference type="NCBI Taxonomy" id="173247"/>
    <lineage>
        <taxon>Eukaryota</taxon>
        <taxon>Metazoa</taxon>
        <taxon>Chordata</taxon>
        <taxon>Craniata</taxon>
        <taxon>Vertebrata</taxon>
        <taxon>Euteleostomi</taxon>
        <taxon>Actinopterygii</taxon>
        <taxon>Neopterygii</taxon>
        <taxon>Teleostei</taxon>
        <taxon>Neoteleostei</taxon>
        <taxon>Acanthomorphata</taxon>
        <taxon>Carangaria</taxon>
        <taxon>Carangiformes</taxon>
        <taxon>Echeneidae</taxon>
        <taxon>Echeneis</taxon>
    </lineage>
</organism>
<dbReference type="PANTHER" id="PTHR18849">
    <property type="entry name" value="LEUCINE RICH REPEAT PROTEIN"/>
    <property type="match status" value="1"/>
</dbReference>